<dbReference type="Pfam" id="PF00069">
    <property type="entry name" value="Pkinase"/>
    <property type="match status" value="1"/>
</dbReference>
<evidence type="ECO:0000259" key="6">
    <source>
        <dbReference type="PROSITE" id="PS50011"/>
    </source>
</evidence>
<dbReference type="PROSITE" id="PS00108">
    <property type="entry name" value="PROTEIN_KINASE_ST"/>
    <property type="match status" value="1"/>
</dbReference>
<keyword evidence="2" id="KW-0547">Nucleotide-binding</keyword>
<dbReference type="SMART" id="SM00220">
    <property type="entry name" value="S_TKc"/>
    <property type="match status" value="1"/>
</dbReference>
<accession>A0A2L0EXR1</accession>
<dbReference type="EMBL" id="CP012673">
    <property type="protein sequence ID" value="AUX44087.1"/>
    <property type="molecule type" value="Genomic_DNA"/>
</dbReference>
<dbReference type="PANTHER" id="PTHR43289:SF34">
    <property type="entry name" value="SERINE_THREONINE-PROTEIN KINASE YBDM-RELATED"/>
    <property type="match status" value="1"/>
</dbReference>
<organism evidence="7 8">
    <name type="scientific">Sorangium cellulosum</name>
    <name type="common">Polyangium cellulosum</name>
    <dbReference type="NCBI Taxonomy" id="56"/>
    <lineage>
        <taxon>Bacteria</taxon>
        <taxon>Pseudomonadati</taxon>
        <taxon>Myxococcota</taxon>
        <taxon>Polyangia</taxon>
        <taxon>Polyangiales</taxon>
        <taxon>Polyangiaceae</taxon>
        <taxon>Sorangium</taxon>
    </lineage>
</organism>
<protein>
    <recommendedName>
        <fullName evidence="6">Protein kinase domain-containing protein</fullName>
    </recommendedName>
</protein>
<dbReference type="AlphaFoldDB" id="A0A2L0EXR1"/>
<feature type="region of interest" description="Disordered" evidence="5">
    <location>
        <begin position="387"/>
        <end position="406"/>
    </location>
</feature>
<evidence type="ECO:0000256" key="2">
    <source>
        <dbReference type="ARBA" id="ARBA00022741"/>
    </source>
</evidence>
<keyword evidence="1" id="KW-0808">Transferase</keyword>
<dbReference type="GO" id="GO:0004674">
    <property type="term" value="F:protein serine/threonine kinase activity"/>
    <property type="evidence" value="ECO:0007669"/>
    <property type="project" value="TreeGrafter"/>
</dbReference>
<dbReference type="SUPFAM" id="SSF56112">
    <property type="entry name" value="Protein kinase-like (PK-like)"/>
    <property type="match status" value="1"/>
</dbReference>
<name>A0A2L0EXR1_SORCE</name>
<proteinExistence type="predicted"/>
<reference evidence="7 8" key="1">
    <citation type="submission" date="2015-09" db="EMBL/GenBank/DDBJ databases">
        <title>Sorangium comparison.</title>
        <authorList>
            <person name="Zaburannyi N."/>
            <person name="Bunk B."/>
            <person name="Overmann J."/>
            <person name="Mueller R."/>
        </authorList>
    </citation>
    <scope>NUCLEOTIDE SEQUENCE [LARGE SCALE GENOMIC DNA]</scope>
    <source>
        <strain evidence="7 8">So ce26</strain>
    </source>
</reference>
<feature type="region of interest" description="Disordered" evidence="5">
    <location>
        <begin position="1"/>
        <end position="82"/>
    </location>
</feature>
<evidence type="ECO:0000256" key="3">
    <source>
        <dbReference type="ARBA" id="ARBA00022777"/>
    </source>
</evidence>
<dbReference type="GO" id="GO:0005524">
    <property type="term" value="F:ATP binding"/>
    <property type="evidence" value="ECO:0007669"/>
    <property type="project" value="UniProtKB-KW"/>
</dbReference>
<dbReference type="InterPro" id="IPR011009">
    <property type="entry name" value="Kinase-like_dom_sf"/>
</dbReference>
<dbReference type="PANTHER" id="PTHR43289">
    <property type="entry name" value="MITOGEN-ACTIVATED PROTEIN KINASE KINASE KINASE 20-RELATED"/>
    <property type="match status" value="1"/>
</dbReference>
<dbReference type="RefSeq" id="WP_104982662.1">
    <property type="nucleotide sequence ID" value="NZ_CP012673.1"/>
</dbReference>
<evidence type="ECO:0000313" key="8">
    <source>
        <dbReference type="Proteomes" id="UP000238348"/>
    </source>
</evidence>
<dbReference type="PROSITE" id="PS50011">
    <property type="entry name" value="PROTEIN_KINASE_DOM"/>
    <property type="match status" value="1"/>
</dbReference>
<dbReference type="Gene3D" id="1.10.510.10">
    <property type="entry name" value="Transferase(Phosphotransferase) domain 1"/>
    <property type="match status" value="1"/>
</dbReference>
<dbReference type="InterPro" id="IPR000719">
    <property type="entry name" value="Prot_kinase_dom"/>
</dbReference>
<keyword evidence="4" id="KW-0067">ATP-binding</keyword>
<sequence length="461" mass="48379">MSLWRRLRERLGGAKAPGGAPPVNDGAGDDDVAPPAGERGRSAGGARAAASTRAGAPTTRARPAPRGGDAGDDIARLRSAGTRAGPATDEVIAILRRARGTLREADAVAQLVAAMEERVLPDPVRVACADLLAARGDEQGALRVLEGAALREAVSGPRAARAQPVSSTAGLVLAADLYAAMGQLPRALGAIERVLVREIGAPGARERHQRWRAALGAERPAAPRLDDVTVVAPSAAKSPFRLLREVARGGAGVVYEAEDDVLGRRVGFKVYHGRGSDRAHLTREARLAAALAGPGIVRVFDVDPDEGWIALEWIARGSVRDVLRSGDAAALAPVARWARPLARALARIHERGYVHADVKPANVLLRHLGEPVLTDFGLARPLGAPSAGGSPGYVSPERLAGRPSDPRDDVYGYGRVLEDVLVRLDPLGAEDLSPWKELSLRCLGPDHERPQDGAALVRAAC</sequence>
<evidence type="ECO:0000256" key="1">
    <source>
        <dbReference type="ARBA" id="ARBA00022679"/>
    </source>
</evidence>
<feature type="domain" description="Protein kinase" evidence="6">
    <location>
        <begin position="240"/>
        <end position="461"/>
    </location>
</feature>
<dbReference type="Gene3D" id="3.30.200.20">
    <property type="entry name" value="Phosphorylase Kinase, domain 1"/>
    <property type="match status" value="1"/>
</dbReference>
<dbReference type="OrthoDB" id="5496604at2"/>
<evidence type="ECO:0000256" key="5">
    <source>
        <dbReference type="SAM" id="MobiDB-lite"/>
    </source>
</evidence>
<evidence type="ECO:0000256" key="4">
    <source>
        <dbReference type="ARBA" id="ARBA00022840"/>
    </source>
</evidence>
<keyword evidence="3" id="KW-0418">Kinase</keyword>
<evidence type="ECO:0000313" key="7">
    <source>
        <dbReference type="EMBL" id="AUX44087.1"/>
    </source>
</evidence>
<dbReference type="CDD" id="cd14014">
    <property type="entry name" value="STKc_PknB_like"/>
    <property type="match status" value="1"/>
</dbReference>
<feature type="compositionally biased region" description="Low complexity" evidence="5">
    <location>
        <begin position="44"/>
        <end position="67"/>
    </location>
</feature>
<dbReference type="Proteomes" id="UP000238348">
    <property type="component" value="Chromosome"/>
</dbReference>
<feature type="compositionally biased region" description="Low complexity" evidence="5">
    <location>
        <begin position="13"/>
        <end position="26"/>
    </location>
</feature>
<gene>
    <name evidence="7" type="ORF">SOCE26_055470</name>
</gene>
<dbReference type="InterPro" id="IPR008271">
    <property type="entry name" value="Ser/Thr_kinase_AS"/>
</dbReference>